<dbReference type="EMBL" id="JBFPER010000001">
    <property type="protein sequence ID" value="MEX0380857.1"/>
    <property type="molecule type" value="Genomic_DNA"/>
</dbReference>
<evidence type="ECO:0000313" key="2">
    <source>
        <dbReference type="Proteomes" id="UP001556617"/>
    </source>
</evidence>
<dbReference type="Proteomes" id="UP001556617">
    <property type="component" value="Unassembled WGS sequence"/>
</dbReference>
<reference evidence="1 2" key="1">
    <citation type="submission" date="2024-07" db="EMBL/GenBank/DDBJ databases">
        <authorList>
            <person name="Yun M."/>
        </authorList>
    </citation>
    <scope>NUCLEOTIDE SEQUENCE [LARGE SCALE GENOMIC DNA]</scope>
    <source>
        <strain evidence="1 2">MS01</strain>
    </source>
</reference>
<dbReference type="RefSeq" id="WP_367974245.1">
    <property type="nucleotide sequence ID" value="NZ_JBFPEQ010000001.1"/>
</dbReference>
<evidence type="ECO:0000313" key="1">
    <source>
        <dbReference type="EMBL" id="MEX0380857.1"/>
    </source>
</evidence>
<name>A0ABV3S316_9LACO</name>
<keyword evidence="2" id="KW-1185">Reference proteome</keyword>
<comment type="caution">
    <text evidence="1">The sequence shown here is derived from an EMBL/GenBank/DDBJ whole genome shotgun (WGS) entry which is preliminary data.</text>
</comment>
<gene>
    <name evidence="1" type="ORF">AB3K24_05775</name>
</gene>
<protein>
    <submittedName>
        <fullName evidence="1">Uncharacterized protein</fullName>
    </submittedName>
</protein>
<proteinExistence type="predicted"/>
<accession>A0ABV3S316</accession>
<organism evidence="1 2">
    <name type="scientific">Leuconostoc aquikimchii</name>
    <dbReference type="NCBI Taxonomy" id="3236804"/>
    <lineage>
        <taxon>Bacteria</taxon>
        <taxon>Bacillati</taxon>
        <taxon>Bacillota</taxon>
        <taxon>Bacilli</taxon>
        <taxon>Lactobacillales</taxon>
        <taxon>Lactobacillaceae</taxon>
        <taxon>Leuconostoc</taxon>
    </lineage>
</organism>
<sequence>MKLFDNIKHLAAQLKTIAALIKKLQSQQQILSDQLVKAQHVRDDIQIDIEKMNLKNEPHLKHIQETTDHLNAELAKFKA</sequence>